<evidence type="ECO:0000256" key="1">
    <source>
        <dbReference type="SAM" id="MobiDB-lite"/>
    </source>
</evidence>
<feature type="region of interest" description="Disordered" evidence="1">
    <location>
        <begin position="1"/>
        <end position="45"/>
    </location>
</feature>
<sequence>MSPDKNLINTVKDLETNPVTSQQAQQFQQKKNDRRKEMLQDDSKE</sequence>
<keyword evidence="3" id="KW-1185">Reference proteome</keyword>
<protein>
    <submittedName>
        <fullName evidence="2">Uncharacterized protein</fullName>
    </submittedName>
</protein>
<proteinExistence type="predicted"/>
<organism evidence="2 3">
    <name type="scientific">Paenibacillus macquariensis</name>
    <dbReference type="NCBI Taxonomy" id="948756"/>
    <lineage>
        <taxon>Bacteria</taxon>
        <taxon>Bacillati</taxon>
        <taxon>Bacillota</taxon>
        <taxon>Bacilli</taxon>
        <taxon>Bacillales</taxon>
        <taxon>Paenibacillaceae</taxon>
        <taxon>Paenibacillus</taxon>
    </lineage>
</organism>
<gene>
    <name evidence="2" type="ORF">SAMN05421578_102159</name>
</gene>
<evidence type="ECO:0000313" key="3">
    <source>
        <dbReference type="Proteomes" id="UP000186666"/>
    </source>
</evidence>
<comment type="caution">
    <text evidence="2">The sequence shown here is derived from an EMBL/GenBank/DDBJ whole genome shotgun (WGS) entry which is preliminary data.</text>
</comment>
<name>A0ABY1JMZ2_9BACL</name>
<reference evidence="2 3" key="1">
    <citation type="submission" date="2017-01" db="EMBL/GenBank/DDBJ databases">
        <authorList>
            <person name="Varghese N."/>
            <person name="Submissions S."/>
        </authorList>
    </citation>
    <scope>NUCLEOTIDE SEQUENCE [LARGE SCALE GENOMIC DNA]</scope>
    <source>
        <strain evidence="2 3">ATCC 23464</strain>
    </source>
</reference>
<accession>A0ABY1JMZ2</accession>
<evidence type="ECO:0000313" key="2">
    <source>
        <dbReference type="EMBL" id="SIQ47537.1"/>
    </source>
</evidence>
<dbReference type="RefSeq" id="WP_169810256.1">
    <property type="nucleotide sequence ID" value="NZ_FTNK01000002.1"/>
</dbReference>
<dbReference type="Proteomes" id="UP000186666">
    <property type="component" value="Unassembled WGS sequence"/>
</dbReference>
<dbReference type="EMBL" id="FTNK01000002">
    <property type="protein sequence ID" value="SIQ47537.1"/>
    <property type="molecule type" value="Genomic_DNA"/>
</dbReference>
<feature type="compositionally biased region" description="Basic and acidic residues" evidence="1">
    <location>
        <begin position="30"/>
        <end position="45"/>
    </location>
</feature>